<dbReference type="Pfam" id="PF19045">
    <property type="entry name" value="Ligase_CoA_2"/>
    <property type="match status" value="1"/>
</dbReference>
<dbReference type="PANTHER" id="PTHR42793">
    <property type="entry name" value="COA BINDING DOMAIN CONTAINING PROTEIN"/>
    <property type="match status" value="1"/>
</dbReference>
<sequence length="442" mass="44234">MSSSISALWNARSIAVYGASDREGSAGGRVLDYLRAYGYTGRVIPVHPGADTVRGLQARPSLAGAEAELALLLVGAARIPAALDDCLDAGVTTVIVGASGFAETGAVAAQDALVARAAEAGARLLGPNCIGAANLHNGLIASFSPYFEAEPATPGGLALVSHSGGLGFGITSLAAERGLAPGRVVTTGNEADLSAGEVMCALAEEPDCTGVLAYLESTPDPKWLKQLHATGKPIAALYASATTASSTNAGGSEARVLPQFGIELADDVDELLDFASGFDTPPPAGPRLAIVTTSGGAGHLATKAVAGSGLKLPEPSAATLKTLTESLPPYATIGNPVDVTATVTSDPGLLSRTLATVAADDGFDAVLVCLCVLAGPQAEQAAAAVIDAASSSGKPILVSRTGSRELAPGFAARLAAAGIGVYPTPARAVAALCARRMTFRRR</sequence>
<evidence type="ECO:0000313" key="3">
    <source>
        <dbReference type="Proteomes" id="UP000000844"/>
    </source>
</evidence>
<dbReference type="InterPro" id="IPR016102">
    <property type="entry name" value="Succinyl-CoA_synth-like"/>
</dbReference>
<dbReference type="Pfam" id="PF13607">
    <property type="entry name" value="Succ_CoA_lig"/>
    <property type="match status" value="1"/>
</dbReference>
<dbReference type="SMART" id="SM00881">
    <property type="entry name" value="CoA_binding"/>
    <property type="match status" value="1"/>
</dbReference>
<dbReference type="GO" id="GO:0043758">
    <property type="term" value="F:acetate-CoA ligase (ADP-forming) activity"/>
    <property type="evidence" value="ECO:0007669"/>
    <property type="project" value="InterPro"/>
</dbReference>
<dbReference type="KEGG" id="sna:Snas_6163"/>
<dbReference type="STRING" id="446470.Snas_6163"/>
<dbReference type="InterPro" id="IPR003781">
    <property type="entry name" value="CoA-bd"/>
</dbReference>
<dbReference type="InterPro" id="IPR036291">
    <property type="entry name" value="NAD(P)-bd_dom_sf"/>
</dbReference>
<dbReference type="eggNOG" id="COG1042">
    <property type="taxonomic scope" value="Bacteria"/>
</dbReference>
<dbReference type="EMBL" id="CP001778">
    <property type="protein sequence ID" value="ADD45786.1"/>
    <property type="molecule type" value="Genomic_DNA"/>
</dbReference>
<dbReference type="Pfam" id="PF13380">
    <property type="entry name" value="CoA_binding_2"/>
    <property type="match status" value="1"/>
</dbReference>
<dbReference type="Gene3D" id="3.40.50.261">
    <property type="entry name" value="Succinyl-CoA synthetase domains"/>
    <property type="match status" value="2"/>
</dbReference>
<dbReference type="HOGENOM" id="CLU_007415_2_3_11"/>
<gene>
    <name evidence="2" type="ordered locus">Snas_6163</name>
</gene>
<accession>D3Q2N5</accession>
<evidence type="ECO:0000259" key="1">
    <source>
        <dbReference type="SMART" id="SM00881"/>
    </source>
</evidence>
<dbReference type="InterPro" id="IPR043938">
    <property type="entry name" value="Ligase_CoA_dom"/>
</dbReference>
<organism evidence="2 3">
    <name type="scientific">Stackebrandtia nassauensis (strain DSM 44728 / CIP 108903 / NRRL B-16338 / NBRC 102104 / LLR-40K-21)</name>
    <dbReference type="NCBI Taxonomy" id="446470"/>
    <lineage>
        <taxon>Bacteria</taxon>
        <taxon>Bacillati</taxon>
        <taxon>Actinomycetota</taxon>
        <taxon>Actinomycetes</taxon>
        <taxon>Glycomycetales</taxon>
        <taxon>Glycomycetaceae</taxon>
        <taxon>Stackebrandtia</taxon>
    </lineage>
</organism>
<dbReference type="SUPFAM" id="SSF52210">
    <property type="entry name" value="Succinyl-CoA synthetase domains"/>
    <property type="match status" value="2"/>
</dbReference>
<dbReference type="PANTHER" id="PTHR42793:SF1">
    <property type="entry name" value="PEPTIDYL-LYSINE N-ACETYLTRANSFERASE PATZ"/>
    <property type="match status" value="1"/>
</dbReference>
<feature type="domain" description="CoA-binding" evidence="1">
    <location>
        <begin position="8"/>
        <end position="101"/>
    </location>
</feature>
<dbReference type="OrthoDB" id="190266at2"/>
<dbReference type="AlphaFoldDB" id="D3Q2N5"/>
<dbReference type="SUPFAM" id="SSF51735">
    <property type="entry name" value="NAD(P)-binding Rossmann-fold domains"/>
    <property type="match status" value="1"/>
</dbReference>
<name>D3Q2N5_STANL</name>
<proteinExistence type="predicted"/>
<dbReference type="Gene3D" id="3.40.50.720">
    <property type="entry name" value="NAD(P)-binding Rossmann-like Domain"/>
    <property type="match status" value="1"/>
</dbReference>
<reference evidence="2 3" key="1">
    <citation type="journal article" date="2009" name="Stand. Genomic Sci.">
        <title>Complete genome sequence of Stackebrandtia nassauensis type strain (LLR-40K-21).</title>
        <authorList>
            <person name="Munk C."/>
            <person name="Lapidus A."/>
            <person name="Copeland A."/>
            <person name="Jando M."/>
            <person name="Mayilraj S."/>
            <person name="Glavina Del Rio T."/>
            <person name="Nolan M."/>
            <person name="Chen F."/>
            <person name="Lucas S."/>
            <person name="Tice H."/>
            <person name="Cheng J.F."/>
            <person name="Han C."/>
            <person name="Detter J.C."/>
            <person name="Bruce D."/>
            <person name="Goodwin L."/>
            <person name="Chain P."/>
            <person name="Pitluck S."/>
            <person name="Goker M."/>
            <person name="Ovchinikova G."/>
            <person name="Pati A."/>
            <person name="Ivanova N."/>
            <person name="Mavromatis K."/>
            <person name="Chen A."/>
            <person name="Palaniappan K."/>
            <person name="Land M."/>
            <person name="Hauser L."/>
            <person name="Chang Y.J."/>
            <person name="Jeffries C.D."/>
            <person name="Bristow J."/>
            <person name="Eisen J.A."/>
            <person name="Markowitz V."/>
            <person name="Hugenholtz P."/>
            <person name="Kyrpides N.C."/>
            <person name="Klenk H.P."/>
        </authorList>
    </citation>
    <scope>NUCLEOTIDE SEQUENCE [LARGE SCALE GENOMIC DNA]</scope>
    <source>
        <strain evidence="3">DSM 44728 / CIP 108903 / NRRL B-16338 / NBRC 102104 / LLR-40K-21</strain>
    </source>
</reference>
<dbReference type="InterPro" id="IPR032875">
    <property type="entry name" value="Succ_CoA_lig_flav_dom"/>
</dbReference>
<evidence type="ECO:0000313" key="2">
    <source>
        <dbReference type="EMBL" id="ADD45786.1"/>
    </source>
</evidence>
<protein>
    <submittedName>
        <fullName evidence="2">CoA-binding domain protein</fullName>
    </submittedName>
</protein>
<dbReference type="Proteomes" id="UP000000844">
    <property type="component" value="Chromosome"/>
</dbReference>
<keyword evidence="3" id="KW-1185">Reference proteome</keyword>
<dbReference type="RefSeq" id="WP_013021357.1">
    <property type="nucleotide sequence ID" value="NC_013947.1"/>
</dbReference>